<accession>A0A5M8PYI7</accession>
<evidence type="ECO:0000313" key="1">
    <source>
        <dbReference type="EMBL" id="KAA6414793.1"/>
    </source>
</evidence>
<gene>
    <name evidence="1" type="ORF">FRX48_01543</name>
</gene>
<evidence type="ECO:0000313" key="2">
    <source>
        <dbReference type="Proteomes" id="UP000324767"/>
    </source>
</evidence>
<dbReference type="EMBL" id="VXIT01000002">
    <property type="protein sequence ID" value="KAA6414793.1"/>
    <property type="molecule type" value="Genomic_DNA"/>
</dbReference>
<organism evidence="1 2">
    <name type="scientific">Lasallia pustulata</name>
    <dbReference type="NCBI Taxonomy" id="136370"/>
    <lineage>
        <taxon>Eukaryota</taxon>
        <taxon>Fungi</taxon>
        <taxon>Dikarya</taxon>
        <taxon>Ascomycota</taxon>
        <taxon>Pezizomycotina</taxon>
        <taxon>Lecanoromycetes</taxon>
        <taxon>OSLEUM clade</taxon>
        <taxon>Umbilicariomycetidae</taxon>
        <taxon>Umbilicariales</taxon>
        <taxon>Umbilicariaceae</taxon>
        <taxon>Lasallia</taxon>
    </lineage>
</organism>
<reference evidence="1 2" key="1">
    <citation type="submission" date="2019-09" db="EMBL/GenBank/DDBJ databases">
        <title>The hologenome of the rock-dwelling lichen Lasallia pustulata.</title>
        <authorList>
            <person name="Greshake Tzovaras B."/>
            <person name="Segers F."/>
            <person name="Bicker A."/>
            <person name="Dal Grande F."/>
            <person name="Otte J."/>
            <person name="Hankeln T."/>
            <person name="Schmitt I."/>
            <person name="Ebersberger I."/>
        </authorList>
    </citation>
    <scope>NUCLEOTIDE SEQUENCE [LARGE SCALE GENOMIC DNA]</scope>
    <source>
        <strain evidence="1">A1-1</strain>
    </source>
</reference>
<protein>
    <submittedName>
        <fullName evidence="1">Uncharacterized protein</fullName>
    </submittedName>
</protein>
<dbReference type="AlphaFoldDB" id="A0A5M8PYI7"/>
<name>A0A5M8PYI7_9LECA</name>
<proteinExistence type="predicted"/>
<dbReference type="Proteomes" id="UP000324767">
    <property type="component" value="Unassembled WGS sequence"/>
</dbReference>
<sequence length="173" mass="18775">MLATATVEGRPSLQDSRGLPVFLQLYIVLGLASAYLTPPHGPKDYLCTPLERLTPKFVLTLRATMVFEMPSHSYGGWSTTECEPRLKSLLDSMTAVAGFPTVLGAAAPSGGGQHWLCFQQRCSLAQTLTSPASLCTNGMASVLVQRVPWQLGGQRLGRLNADRQPLPFCQDLR</sequence>
<comment type="caution">
    <text evidence="1">The sequence shown here is derived from an EMBL/GenBank/DDBJ whole genome shotgun (WGS) entry which is preliminary data.</text>
</comment>